<dbReference type="RefSeq" id="XP_049266374.1">
    <property type="nucleotide sequence ID" value="XM_049407058.1"/>
</dbReference>
<evidence type="ECO:0000256" key="1">
    <source>
        <dbReference type="SAM" id="MobiDB-lite"/>
    </source>
</evidence>
<dbReference type="PROSITE" id="PS51299">
    <property type="entry name" value="HTH_APSES"/>
    <property type="match status" value="1"/>
</dbReference>
<protein>
    <recommendedName>
        <fullName evidence="2">HTH APSES-type domain-containing protein</fullName>
    </recommendedName>
</protein>
<sequence>MSTYSVSSISLDHMNGNFNASMPQQGIAASSTSQQQQPSPSQQQQSQQSQIPPQAYASYYMYNQQTPQSSIPQQQADYGYGRYQYSATTGGASTTSNTSAGTNPTYYQQPMQSTQAYATRNLPNQSSILDPLDAPANSTIGQFQPPGIRPRVTTTMWEDEKTLCYQVDANNVSVVRRADNNMINGTKLLNVAQMTRGRRDGILKSEKLDMLLK</sequence>
<dbReference type="AlphaFoldDB" id="A0A8J5QWR9"/>
<evidence type="ECO:0000259" key="2">
    <source>
        <dbReference type="PROSITE" id="PS51299"/>
    </source>
</evidence>
<dbReference type="PANTHER" id="PTHR47792:SF1">
    <property type="entry name" value="PROTEIN SOK2-RELATED"/>
    <property type="match status" value="1"/>
</dbReference>
<dbReference type="OrthoDB" id="5407653at2759"/>
<dbReference type="EMBL" id="JAGSYN010000042">
    <property type="protein sequence ID" value="KAG7666142.1"/>
    <property type="molecule type" value="Genomic_DNA"/>
</dbReference>
<name>A0A8J5QWR9_9ASCO</name>
<feature type="compositionally biased region" description="Low complexity" evidence="1">
    <location>
        <begin position="24"/>
        <end position="51"/>
    </location>
</feature>
<accession>A0A8J5QWR9</accession>
<keyword evidence="4" id="KW-1185">Reference proteome</keyword>
<feature type="domain" description="HTH APSES-type" evidence="2">
    <location>
        <begin position="151"/>
        <end position="213"/>
    </location>
</feature>
<dbReference type="GO" id="GO:0045944">
    <property type="term" value="P:positive regulation of transcription by RNA polymerase II"/>
    <property type="evidence" value="ECO:0007669"/>
    <property type="project" value="TreeGrafter"/>
</dbReference>
<dbReference type="InterPro" id="IPR003163">
    <property type="entry name" value="Tscrpt_reg_HTH_APSES-type"/>
</dbReference>
<comment type="caution">
    <text evidence="3">The sequence shown here is derived from an EMBL/GenBank/DDBJ whole genome shotgun (WGS) entry which is preliminary data.</text>
</comment>
<reference evidence="3 4" key="1">
    <citation type="journal article" date="2021" name="DNA Res.">
        <title>Genome analysis of Candida subhashii reveals its hybrid nature and dual mitochondrial genome conformations.</title>
        <authorList>
            <person name="Mixao V."/>
            <person name="Hegedusova E."/>
            <person name="Saus E."/>
            <person name="Pryszcz L.P."/>
            <person name="Cillingova A."/>
            <person name="Nosek J."/>
            <person name="Gabaldon T."/>
        </authorList>
    </citation>
    <scope>NUCLEOTIDE SEQUENCE [LARGE SCALE GENOMIC DNA]</scope>
    <source>
        <strain evidence="3 4">CBS 10753</strain>
    </source>
</reference>
<gene>
    <name evidence="3" type="ORF">J8A68_000320</name>
</gene>
<dbReference type="GO" id="GO:0003700">
    <property type="term" value="F:DNA-binding transcription factor activity"/>
    <property type="evidence" value="ECO:0007669"/>
    <property type="project" value="TreeGrafter"/>
</dbReference>
<dbReference type="Proteomes" id="UP000694255">
    <property type="component" value="Unassembled WGS sequence"/>
</dbReference>
<feature type="region of interest" description="Disordered" evidence="1">
    <location>
        <begin position="15"/>
        <end position="51"/>
    </location>
</feature>
<dbReference type="GO" id="GO:0043565">
    <property type="term" value="F:sequence-specific DNA binding"/>
    <property type="evidence" value="ECO:0007669"/>
    <property type="project" value="TreeGrafter"/>
</dbReference>
<dbReference type="PANTHER" id="PTHR47792">
    <property type="entry name" value="PROTEIN SOK2-RELATED"/>
    <property type="match status" value="1"/>
</dbReference>
<evidence type="ECO:0000313" key="4">
    <source>
        <dbReference type="Proteomes" id="UP000694255"/>
    </source>
</evidence>
<organism evidence="3 4">
    <name type="scientific">[Candida] subhashii</name>
    <dbReference type="NCBI Taxonomy" id="561895"/>
    <lineage>
        <taxon>Eukaryota</taxon>
        <taxon>Fungi</taxon>
        <taxon>Dikarya</taxon>
        <taxon>Ascomycota</taxon>
        <taxon>Saccharomycotina</taxon>
        <taxon>Pichiomycetes</taxon>
        <taxon>Debaryomycetaceae</taxon>
        <taxon>Spathaspora</taxon>
    </lineage>
</organism>
<evidence type="ECO:0000313" key="3">
    <source>
        <dbReference type="EMBL" id="KAG7666142.1"/>
    </source>
</evidence>
<proteinExistence type="predicted"/>
<dbReference type="GeneID" id="73467121"/>
<dbReference type="InterPro" id="IPR029790">
    <property type="entry name" value="EFG1/Phd1/StuA"/>
</dbReference>
<dbReference type="GO" id="GO:0005634">
    <property type="term" value="C:nucleus"/>
    <property type="evidence" value="ECO:0007669"/>
    <property type="project" value="TreeGrafter"/>
</dbReference>